<evidence type="ECO:0000256" key="6">
    <source>
        <dbReference type="ARBA" id="ARBA00023015"/>
    </source>
</evidence>
<comment type="subcellular location">
    <subcellularLocation>
        <location evidence="1">Nucleus</location>
    </subcellularLocation>
</comment>
<dbReference type="SMART" id="SM00249">
    <property type="entry name" value="PHD"/>
    <property type="match status" value="1"/>
</dbReference>
<sequence>MLVCDVCDKGFHTYCLRPPVASIPKNGFKCDRCRVCSDCGASRAALLNAAANATGLGVGIESSGCSAAPPGALSMPAFNLHSGALSGANGASSTNSSATAMIGAPGSLGNSSSGSSTSTLAANQANFAFFLCLNFDY</sequence>
<evidence type="ECO:0000256" key="5">
    <source>
        <dbReference type="ARBA" id="ARBA00022833"/>
    </source>
</evidence>
<keyword evidence="5" id="KW-0862">Zinc</keyword>
<accession>A0A448WG48</accession>
<keyword evidence="11" id="KW-1185">Reference proteome</keyword>
<keyword evidence="7" id="KW-0804">Transcription</keyword>
<dbReference type="OrthoDB" id="6288671at2759"/>
<evidence type="ECO:0000256" key="4">
    <source>
        <dbReference type="ARBA" id="ARBA00022771"/>
    </source>
</evidence>
<keyword evidence="4" id="KW-0863">Zinc-finger</keyword>
<dbReference type="GO" id="GO:0008270">
    <property type="term" value="F:zinc ion binding"/>
    <property type="evidence" value="ECO:0007669"/>
    <property type="project" value="UniProtKB-KW"/>
</dbReference>
<protein>
    <recommendedName>
        <fullName evidence="9">Zinc finger PHD-type domain-containing protein</fullName>
    </recommendedName>
</protein>
<dbReference type="SUPFAM" id="SSF57903">
    <property type="entry name" value="FYVE/PHD zinc finger"/>
    <property type="match status" value="1"/>
</dbReference>
<keyword evidence="8" id="KW-0539">Nucleus</keyword>
<dbReference type="PANTHER" id="PTHR45888">
    <property type="entry name" value="HL01030P-RELATED"/>
    <property type="match status" value="1"/>
</dbReference>
<gene>
    <name evidence="10" type="ORF">PXEA_LOCUS4402</name>
</gene>
<dbReference type="GO" id="GO:0044666">
    <property type="term" value="C:MLL3/4 complex"/>
    <property type="evidence" value="ECO:0007669"/>
    <property type="project" value="TreeGrafter"/>
</dbReference>
<evidence type="ECO:0000256" key="1">
    <source>
        <dbReference type="ARBA" id="ARBA00004123"/>
    </source>
</evidence>
<organism evidence="10 11">
    <name type="scientific">Protopolystoma xenopodis</name>
    <dbReference type="NCBI Taxonomy" id="117903"/>
    <lineage>
        <taxon>Eukaryota</taxon>
        <taxon>Metazoa</taxon>
        <taxon>Spiralia</taxon>
        <taxon>Lophotrochozoa</taxon>
        <taxon>Platyhelminthes</taxon>
        <taxon>Monogenea</taxon>
        <taxon>Polyopisthocotylea</taxon>
        <taxon>Polystomatidea</taxon>
        <taxon>Polystomatidae</taxon>
        <taxon>Protopolystoma</taxon>
    </lineage>
</organism>
<dbReference type="InterPro" id="IPR013083">
    <property type="entry name" value="Znf_RING/FYVE/PHD"/>
</dbReference>
<proteinExistence type="predicted"/>
<evidence type="ECO:0000256" key="3">
    <source>
        <dbReference type="ARBA" id="ARBA00022737"/>
    </source>
</evidence>
<feature type="domain" description="Zinc finger PHD-type" evidence="9">
    <location>
        <begin position="1"/>
        <end position="34"/>
    </location>
</feature>
<dbReference type="GO" id="GO:0003713">
    <property type="term" value="F:transcription coactivator activity"/>
    <property type="evidence" value="ECO:0007669"/>
    <property type="project" value="TreeGrafter"/>
</dbReference>
<name>A0A448WG48_9PLAT</name>
<dbReference type="PANTHER" id="PTHR45888:SF6">
    <property type="entry name" value="HL01030P-RELATED"/>
    <property type="match status" value="1"/>
</dbReference>
<evidence type="ECO:0000256" key="2">
    <source>
        <dbReference type="ARBA" id="ARBA00022723"/>
    </source>
</evidence>
<reference evidence="10" key="1">
    <citation type="submission" date="2018-11" db="EMBL/GenBank/DDBJ databases">
        <authorList>
            <consortium name="Pathogen Informatics"/>
        </authorList>
    </citation>
    <scope>NUCLEOTIDE SEQUENCE</scope>
</reference>
<dbReference type="InterPro" id="IPR011011">
    <property type="entry name" value="Znf_FYVE_PHD"/>
</dbReference>
<keyword evidence="2" id="KW-0479">Metal-binding</keyword>
<evidence type="ECO:0000313" key="11">
    <source>
        <dbReference type="Proteomes" id="UP000784294"/>
    </source>
</evidence>
<dbReference type="GO" id="GO:0042800">
    <property type="term" value="F:histone H3K4 methyltransferase activity"/>
    <property type="evidence" value="ECO:0007669"/>
    <property type="project" value="TreeGrafter"/>
</dbReference>
<dbReference type="GO" id="GO:0045944">
    <property type="term" value="P:positive regulation of transcription by RNA polymerase II"/>
    <property type="evidence" value="ECO:0007669"/>
    <property type="project" value="TreeGrafter"/>
</dbReference>
<keyword evidence="6" id="KW-0805">Transcription regulation</keyword>
<dbReference type="Gene3D" id="3.30.40.10">
    <property type="entry name" value="Zinc/RING finger domain, C3HC4 (zinc finger)"/>
    <property type="match status" value="1"/>
</dbReference>
<dbReference type="AlphaFoldDB" id="A0A448WG48"/>
<dbReference type="InterPro" id="IPR019787">
    <property type="entry name" value="Znf_PHD-finger"/>
</dbReference>
<dbReference type="InterPro" id="IPR001965">
    <property type="entry name" value="Znf_PHD"/>
</dbReference>
<comment type="caution">
    <text evidence="10">The sequence shown here is derived from an EMBL/GenBank/DDBJ whole genome shotgun (WGS) entry which is preliminary data.</text>
</comment>
<dbReference type="Proteomes" id="UP000784294">
    <property type="component" value="Unassembled WGS sequence"/>
</dbReference>
<dbReference type="EMBL" id="CAAALY010010417">
    <property type="protein sequence ID" value="VEL10962.1"/>
    <property type="molecule type" value="Genomic_DNA"/>
</dbReference>
<evidence type="ECO:0000313" key="10">
    <source>
        <dbReference type="EMBL" id="VEL10962.1"/>
    </source>
</evidence>
<evidence type="ECO:0000256" key="8">
    <source>
        <dbReference type="ARBA" id="ARBA00023242"/>
    </source>
</evidence>
<keyword evidence="3" id="KW-0677">Repeat</keyword>
<dbReference type="Pfam" id="PF00628">
    <property type="entry name" value="PHD"/>
    <property type="match status" value="1"/>
</dbReference>
<evidence type="ECO:0000259" key="9">
    <source>
        <dbReference type="SMART" id="SM00249"/>
    </source>
</evidence>
<evidence type="ECO:0000256" key="7">
    <source>
        <dbReference type="ARBA" id="ARBA00023163"/>
    </source>
</evidence>